<evidence type="ECO:0000256" key="1">
    <source>
        <dbReference type="SAM" id="MobiDB-lite"/>
    </source>
</evidence>
<dbReference type="InterPro" id="IPR002656">
    <property type="entry name" value="Acyl_transf_3_dom"/>
</dbReference>
<proteinExistence type="predicted"/>
<feature type="compositionally biased region" description="Basic and acidic residues" evidence="1">
    <location>
        <begin position="1"/>
        <end position="11"/>
    </location>
</feature>
<keyword evidence="2" id="KW-0812">Transmembrane</keyword>
<dbReference type="GO" id="GO:0016747">
    <property type="term" value="F:acyltransferase activity, transferring groups other than amino-acyl groups"/>
    <property type="evidence" value="ECO:0007669"/>
    <property type="project" value="InterPro"/>
</dbReference>
<evidence type="ECO:0000256" key="2">
    <source>
        <dbReference type="SAM" id="Phobius"/>
    </source>
</evidence>
<dbReference type="PANTHER" id="PTHR23028:SF53">
    <property type="entry name" value="ACYL_TRANSF_3 DOMAIN-CONTAINING PROTEIN"/>
    <property type="match status" value="1"/>
</dbReference>
<dbReference type="EMBL" id="NPEX01000023">
    <property type="protein sequence ID" value="RAI45145.1"/>
    <property type="molecule type" value="Genomic_DNA"/>
</dbReference>
<protein>
    <recommendedName>
        <fullName evidence="7">Acyltransferase</fullName>
    </recommendedName>
</protein>
<evidence type="ECO:0000259" key="3">
    <source>
        <dbReference type="Pfam" id="PF01757"/>
    </source>
</evidence>
<feature type="transmembrane region" description="Helical" evidence="2">
    <location>
        <begin position="124"/>
        <end position="144"/>
    </location>
</feature>
<feature type="transmembrane region" description="Helical" evidence="2">
    <location>
        <begin position="363"/>
        <end position="383"/>
    </location>
</feature>
<feature type="region of interest" description="Disordered" evidence="1">
    <location>
        <begin position="1"/>
        <end position="30"/>
    </location>
</feature>
<dbReference type="SUPFAM" id="SSF52266">
    <property type="entry name" value="SGNH hydrolase"/>
    <property type="match status" value="1"/>
</dbReference>
<evidence type="ECO:0000313" key="6">
    <source>
        <dbReference type="Proteomes" id="UP000249130"/>
    </source>
</evidence>
<dbReference type="GO" id="GO:0016020">
    <property type="term" value="C:membrane"/>
    <property type="evidence" value="ECO:0007669"/>
    <property type="project" value="TreeGrafter"/>
</dbReference>
<keyword evidence="2" id="KW-1133">Transmembrane helix</keyword>
<feature type="transmembrane region" description="Helical" evidence="2">
    <location>
        <begin position="84"/>
        <end position="104"/>
    </location>
</feature>
<feature type="transmembrane region" description="Helical" evidence="2">
    <location>
        <begin position="395"/>
        <end position="413"/>
    </location>
</feature>
<dbReference type="GO" id="GO:0009103">
    <property type="term" value="P:lipopolysaccharide biosynthetic process"/>
    <property type="evidence" value="ECO:0007669"/>
    <property type="project" value="TreeGrafter"/>
</dbReference>
<dbReference type="AlphaFoldDB" id="A0A327L575"/>
<name>A0A327L575_9BRAD</name>
<evidence type="ECO:0008006" key="7">
    <source>
        <dbReference type="Google" id="ProtNLM"/>
    </source>
</evidence>
<feature type="transmembrane region" description="Helical" evidence="2">
    <location>
        <begin position="302"/>
        <end position="321"/>
    </location>
</feature>
<accession>A0A327L575</accession>
<comment type="caution">
    <text evidence="5">The sequence shown here is derived from an EMBL/GenBank/DDBJ whole genome shotgun (WGS) entry which is preliminary data.</text>
</comment>
<evidence type="ECO:0000313" key="5">
    <source>
        <dbReference type="EMBL" id="RAI45145.1"/>
    </source>
</evidence>
<dbReference type="OrthoDB" id="9796461at2"/>
<feature type="transmembrane region" description="Helical" evidence="2">
    <location>
        <begin position="213"/>
        <end position="233"/>
    </location>
</feature>
<organism evidence="5 6">
    <name type="scientific">Rhodoplanes roseus</name>
    <dbReference type="NCBI Taxonomy" id="29409"/>
    <lineage>
        <taxon>Bacteria</taxon>
        <taxon>Pseudomonadati</taxon>
        <taxon>Pseudomonadota</taxon>
        <taxon>Alphaproteobacteria</taxon>
        <taxon>Hyphomicrobiales</taxon>
        <taxon>Nitrobacteraceae</taxon>
        <taxon>Rhodoplanes</taxon>
    </lineage>
</organism>
<reference evidence="5 6" key="1">
    <citation type="submission" date="2017-07" db="EMBL/GenBank/DDBJ databases">
        <title>Draft Genome Sequences of Select Purple Nonsulfur Bacteria.</title>
        <authorList>
            <person name="Lasarre B."/>
            <person name="Mckinlay J.B."/>
        </authorList>
    </citation>
    <scope>NUCLEOTIDE SEQUENCE [LARGE SCALE GENOMIC DNA]</scope>
    <source>
        <strain evidence="5 6">DSM 5909</strain>
    </source>
</reference>
<gene>
    <name evidence="5" type="ORF">CH341_05470</name>
</gene>
<feature type="transmembrane region" description="Helical" evidence="2">
    <location>
        <begin position="187"/>
        <end position="206"/>
    </location>
</feature>
<dbReference type="InterPro" id="IPR050879">
    <property type="entry name" value="Acyltransferase_3"/>
</dbReference>
<dbReference type="Proteomes" id="UP000249130">
    <property type="component" value="Unassembled WGS sequence"/>
</dbReference>
<evidence type="ECO:0000259" key="4">
    <source>
        <dbReference type="Pfam" id="PF19040"/>
    </source>
</evidence>
<dbReference type="PANTHER" id="PTHR23028">
    <property type="entry name" value="ACETYLTRANSFERASE"/>
    <property type="match status" value="1"/>
</dbReference>
<sequence length="668" mass="71507">MSPGVRCREAGGRSGSRGEAGETMTSQDVTASSFGTGSAAATARAGAAAHVHVGYRADVDGLRAVAILPVVCFHAFPAAMPGGFVGVDIFFVISGYLISGILLGNLARGTFSLPDFYARRVRRIFPALATVLSSSYLAGGLLLYPDEFKQLCKHIAAGAAFIANFALRREVGYFDAAAETKPMLHLWSLGVEEQFYIVWPLLLWLGWRLRLNLRMVILGVGAVSLAWNLWAVGADDPKAFFSPLVRVWELAAGALLAHAAATGTGSPERPALRDAMSIAGAALLVGALALLDREMPFPGWRAMVPVSGACLLIAAGPGAIVNRTVLAHPAMVWVGLISYPLYLWHWPLLSFAHIAILDGWEPAVRMAAVVLAVLLAWLTYRFVETPLRFGRWRKHSVAVLAVGLAGIGGAAFATNQLDGFPGRVPADTGGLAAWRYETGPAYRSGSCFLEDLNAHVFGDCVDPPSAGPRLVALWGDSHAAHLYAGLAPVAGRMAQYTASGCPPLLATDFSYRANCRAINEAVFDRLTRLRPHTVVLAANWRDHDWRRLDATLTALKRAGVARIVVVGPVPQWQIALPKVLLRYAARSGGQYPDRLTYGLQSDIARLDRTMRAFVEANGAVYASPYRALCDERGCLTHLGAVPDTLITFDPAHLTAVGAAHVVRALGLP</sequence>
<dbReference type="Pfam" id="PF01757">
    <property type="entry name" value="Acyl_transf_3"/>
    <property type="match status" value="1"/>
</dbReference>
<feature type="domain" description="SGNH" evidence="4">
    <location>
        <begin position="450"/>
        <end position="664"/>
    </location>
</feature>
<feature type="transmembrane region" description="Helical" evidence="2">
    <location>
        <begin position="333"/>
        <end position="357"/>
    </location>
</feature>
<feature type="domain" description="Acyltransferase 3" evidence="3">
    <location>
        <begin position="57"/>
        <end position="381"/>
    </location>
</feature>
<dbReference type="InterPro" id="IPR043968">
    <property type="entry name" value="SGNH"/>
</dbReference>
<dbReference type="Pfam" id="PF19040">
    <property type="entry name" value="SGNH"/>
    <property type="match status" value="1"/>
</dbReference>
<keyword evidence="2" id="KW-0472">Membrane</keyword>
<keyword evidence="6" id="KW-1185">Reference proteome</keyword>